<evidence type="ECO:0000313" key="1">
    <source>
        <dbReference type="EMBL" id="QCT42180.1"/>
    </source>
</evidence>
<organism evidence="1 2">
    <name type="scientific">Candidatus Nanosynbacter featherlites</name>
    <dbReference type="NCBI Taxonomy" id="2572088"/>
    <lineage>
        <taxon>Bacteria</taxon>
        <taxon>Candidatus Saccharimonadota</taxon>
        <taxon>Candidatus Saccharimonadia</taxon>
        <taxon>Candidatus Nanosynbacterales</taxon>
        <taxon>Candidatus Nanosynbacteraceae</taxon>
        <taxon>Candidatus Nanosynbacter</taxon>
    </lineage>
</organism>
<protein>
    <submittedName>
        <fullName evidence="1">Uncharacterized protein</fullName>
    </submittedName>
</protein>
<keyword evidence="2" id="KW-1185">Reference proteome</keyword>
<dbReference type="KEGG" id="nft:FBF37_01695"/>
<gene>
    <name evidence="1" type="ORF">FBF37_01695</name>
</gene>
<accession>A0A4P9A303</accession>
<dbReference type="OrthoDB" id="3215033at2"/>
<name>A0A4P9A303_9BACT</name>
<reference evidence="1 2" key="1">
    <citation type="submission" date="2019-04" db="EMBL/GenBank/DDBJ databases">
        <title>Saccharibacteria TM7 genomes.</title>
        <authorList>
            <person name="Bor B."/>
            <person name="He X."/>
            <person name="Chen T."/>
            <person name="Dewhirst F.E."/>
        </authorList>
    </citation>
    <scope>NUCLEOTIDE SEQUENCE [LARGE SCALE GENOMIC DNA]</scope>
    <source>
        <strain evidence="1 2">BB001</strain>
    </source>
</reference>
<sequence length="391" mass="44317">MSEAPFPSPQKRPIVLDGLMDMAYNRDLPDETLQTTLNNQLFTPELLSKPVDITAITSHNNSDGEPTLGVEQFSEAVARFEVSSELGERTVRLALDNGDRLDVSHIMEIRQQEPEEPSDYAELVYDTGGLVNRVLSRKSFNKLGPEQQQLIIQRLTEKATREFDELLADSEHCQAIVNIFKQTEPIIADKLAVFVPVVLEDGEAKLLPKLHIEMTHGATKTIVPFDQLADIDLIYHEQRDESQPFDYLATFQDKWRSQSIEATEYLLADRATDLSQRNISAERVTKLMQAEASELCAQLMADENFLAEHMLEPGEFYVDGTFYTDNNGEWQETFDDHTINAKPELDCEEISGQWRFGLRLISADDSSQADVFVVPSNTFVTAFRRLAQESH</sequence>
<dbReference type="AlphaFoldDB" id="A0A4P9A303"/>
<dbReference type="EMBL" id="CP040004">
    <property type="protein sequence ID" value="QCT42180.1"/>
    <property type="molecule type" value="Genomic_DNA"/>
</dbReference>
<dbReference type="Proteomes" id="UP000310639">
    <property type="component" value="Chromosome"/>
</dbReference>
<evidence type="ECO:0000313" key="2">
    <source>
        <dbReference type="Proteomes" id="UP000310639"/>
    </source>
</evidence>
<dbReference type="RefSeq" id="WP_138078886.1">
    <property type="nucleotide sequence ID" value="NZ_CP040004.1"/>
</dbReference>
<proteinExistence type="predicted"/>